<dbReference type="Pfam" id="PF25764">
    <property type="entry name" value="KIF21A_4th"/>
    <property type="match status" value="1"/>
</dbReference>
<dbReference type="GO" id="GO:0007018">
    <property type="term" value="P:microtubule-based movement"/>
    <property type="evidence" value="ECO:0007669"/>
    <property type="project" value="InterPro"/>
</dbReference>
<dbReference type="Gene3D" id="3.40.850.10">
    <property type="entry name" value="Kinesin motor domain"/>
    <property type="match status" value="1"/>
</dbReference>
<feature type="region of interest" description="Disordered" evidence="16">
    <location>
        <begin position="766"/>
        <end position="805"/>
    </location>
</feature>
<feature type="region of interest" description="Disordered" evidence="16">
    <location>
        <begin position="1140"/>
        <end position="1192"/>
    </location>
</feature>
<dbReference type="InterPro" id="IPR036961">
    <property type="entry name" value="Kinesin_motor_dom_sf"/>
</dbReference>
<evidence type="ECO:0000256" key="3">
    <source>
        <dbReference type="ARBA" id="ARBA00004489"/>
    </source>
</evidence>
<organism evidence="18 19">
    <name type="scientific">Coturnix japonica</name>
    <name type="common">Japanese quail</name>
    <name type="synonym">Coturnix coturnix japonica</name>
    <dbReference type="NCBI Taxonomy" id="93934"/>
    <lineage>
        <taxon>Eukaryota</taxon>
        <taxon>Metazoa</taxon>
        <taxon>Chordata</taxon>
        <taxon>Craniata</taxon>
        <taxon>Vertebrata</taxon>
        <taxon>Euteleostomi</taxon>
        <taxon>Archelosauria</taxon>
        <taxon>Archosauria</taxon>
        <taxon>Dinosauria</taxon>
        <taxon>Saurischia</taxon>
        <taxon>Theropoda</taxon>
        <taxon>Coelurosauria</taxon>
        <taxon>Aves</taxon>
        <taxon>Neognathae</taxon>
        <taxon>Galloanserae</taxon>
        <taxon>Galliformes</taxon>
        <taxon>Phasianidae</taxon>
        <taxon>Perdicinae</taxon>
        <taxon>Coturnix</taxon>
    </lineage>
</organism>
<dbReference type="InterPro" id="IPR001752">
    <property type="entry name" value="Kinesin_motor_dom"/>
</dbReference>
<dbReference type="InterPro" id="IPR019821">
    <property type="entry name" value="Kinesin_motor_CS"/>
</dbReference>
<evidence type="ECO:0000256" key="15">
    <source>
        <dbReference type="SAM" id="Coils"/>
    </source>
</evidence>
<dbReference type="PROSITE" id="PS00411">
    <property type="entry name" value="KINESIN_MOTOR_1"/>
    <property type="match status" value="1"/>
</dbReference>
<dbReference type="GO" id="GO:0003777">
    <property type="term" value="F:microtubule motor activity"/>
    <property type="evidence" value="ECO:0007669"/>
    <property type="project" value="InterPro"/>
</dbReference>
<dbReference type="Pfam" id="PF00400">
    <property type="entry name" value="WD40"/>
    <property type="match status" value="3"/>
</dbReference>
<protein>
    <submittedName>
        <fullName evidence="18">Kinesin family member 21B</fullName>
    </submittedName>
</protein>
<dbReference type="Gene3D" id="2.130.10.10">
    <property type="entry name" value="YVTN repeat-like/Quinoprotein amine dehydrogenase"/>
    <property type="match status" value="2"/>
</dbReference>
<feature type="region of interest" description="Disordered" evidence="16">
    <location>
        <begin position="819"/>
        <end position="842"/>
    </location>
</feature>
<dbReference type="InterPro" id="IPR001680">
    <property type="entry name" value="WD40_rpt"/>
</dbReference>
<evidence type="ECO:0000256" key="16">
    <source>
        <dbReference type="SAM" id="MobiDB-lite"/>
    </source>
</evidence>
<evidence type="ECO:0000256" key="13">
    <source>
        <dbReference type="PROSITE-ProRule" id="PRU00221"/>
    </source>
</evidence>
<dbReference type="GO" id="GO:0005875">
    <property type="term" value="C:microtubule associated complex"/>
    <property type="evidence" value="ECO:0007669"/>
    <property type="project" value="TreeGrafter"/>
</dbReference>
<dbReference type="SMART" id="SM00129">
    <property type="entry name" value="KISc"/>
    <property type="match status" value="1"/>
</dbReference>
<dbReference type="GO" id="GO:0030425">
    <property type="term" value="C:dendrite"/>
    <property type="evidence" value="ECO:0007669"/>
    <property type="project" value="UniProtKB-SubCell"/>
</dbReference>
<proteinExistence type="inferred from homology"/>
<evidence type="ECO:0000313" key="19">
    <source>
        <dbReference type="Proteomes" id="UP000694412"/>
    </source>
</evidence>
<keyword evidence="7" id="KW-0493">Microtubule</keyword>
<evidence type="ECO:0000256" key="8">
    <source>
        <dbReference type="ARBA" id="ARBA00022741"/>
    </source>
</evidence>
<dbReference type="Pfam" id="PF23204">
    <property type="entry name" value="KIF21A_2nd"/>
    <property type="match status" value="1"/>
</dbReference>
<keyword evidence="11" id="KW-0206">Cytoskeleton</keyword>
<dbReference type="Pfam" id="PF23203">
    <property type="entry name" value="KIF21A"/>
    <property type="match status" value="1"/>
</dbReference>
<evidence type="ECO:0000256" key="11">
    <source>
        <dbReference type="ARBA" id="ARBA00023212"/>
    </source>
</evidence>
<dbReference type="InterPro" id="IPR027417">
    <property type="entry name" value="P-loop_NTPase"/>
</dbReference>
<dbReference type="Ensembl" id="ENSCJPT00005011360.1">
    <property type="protein sequence ID" value="ENSCJPP00005007328.1"/>
    <property type="gene ID" value="ENSCJPG00005006012.1"/>
</dbReference>
<dbReference type="SUPFAM" id="SSF52540">
    <property type="entry name" value="P-loop containing nucleoside triphosphate hydrolases"/>
    <property type="match status" value="1"/>
</dbReference>
<keyword evidence="14" id="KW-0505">Motor protein</keyword>
<dbReference type="InterPro" id="IPR056532">
    <property type="entry name" value="KIF21A/B_hel_2"/>
</dbReference>
<feature type="region of interest" description="Disordered" evidence="16">
    <location>
        <begin position="476"/>
        <end position="513"/>
    </location>
</feature>
<dbReference type="InterPro" id="IPR015943">
    <property type="entry name" value="WD40/YVTN_repeat-like_dom_sf"/>
</dbReference>
<dbReference type="InterPro" id="IPR027640">
    <property type="entry name" value="Kinesin-like_fam"/>
</dbReference>
<sequence length="1550" mass="172475">ICTSVTPGEPQVLLGKDKAFTYDFVFDLDTWQEQIYTTCVGKLIEGCFEGYNATVLAYGQTGAGKTYTMGTGFDMNISEDEQGIIPRAIGHLFSGIEERKRAAQSQGVAAPEFKVSAQFLELYNEEILDLFDSARDPDARHRKSNIKIHEDASGSIYTTGVTSRLISSQDELIQCLKQGALSRTTASTQMNVQSSRSHAIFTIHLCQMRVCARPELVNGEVTGLPDGTQPTTEYETLTAKFHFVDLAGSERLKRTGATGERAKEGISINCGLLALGNVISALGDQSKKAVHVPYRDSKLTRLLQDSLGGNSQTIMIACVSPSDRDFMETLNTLKYANRARNIKNKVVVNQDKTSQQISALRAEIARLQMELMEYKAGKRVIGEDGSEGYSDLFRENAMLQKENSALRMRVKAMQEAIDSINNRVTQLMSQEANLMLAKAGDSNEAIGALIQNYIREIEELRTKLLESESMNESLRRSLSRLSARPPYSMGSSPAPGLAGLGSPAAPAETEASDVLRRAKQDLERLKKKERRQRRKSGCEEEDGREDEDEDSGSEESLVDSDSDAEEKAVNFQADLADLTCEIEIKQKLIDELENSQRRLQTLKHQYEEKLILLQNKIRDTQLERDRVLQNLSTMECYTEEKANKIKADYEKRLKEMNRDLQKLQAAQKEHARLLKNQSRYERELRKLQAEVAEMKKAKVALMKQMREEQQRRRLAETKRNREIAQLKKEQRRQEFQIRALESQKRQQEIVLRRKTQEVSALRRLAKPMSDRAAGRMSQKPAMLDSGAEVSASTTSSEPESGARSVSSIVRQWNRKINNFLGDPSPSVNGARPVRKKFPKKGSSQTFSKAARLKWQSLERRIFDIVMQRMTIINLEADMERLIKKREELALLQEALLGKRAKLQAEGPKEQKGLQELNEEIEVLGANIDYINDSISDCQATIMQIEETKEELDSTDTSVVISSCSLAEARLLLDNFLKASIDKGLQVAQKEAQIRLLEGRLKQTDVTGSSQNHLILDALREKAESHPELQALIHNVQQENGYTSTDEEVSEFSLASDGSISQSFSMKGSASQDDFKFKGEPKLSGQMKAVSAECLGPTLDISTKNITKSLASLMEIKEDGISFSIRDPYYKEKVSRTVSLPTRGSTFPRQSRVSDTSPLTRRKSYDRGQPARPPDVGFTPPSSPPTRPRNDRNVFSRLTSNQSQGSALDKSDDSDSSVSEVLRSCGWWEAALGKESVPPRHGGTPQPNSLRHVLLPTDRSCKMWNLVTGQEIASLKGHPNNVVSIKYCSHTGLVFTVSTSYIKLVSDHPFSSHPPSSRSSGQVISGDACGEHQINQIALNPTGTTLYAATGNSVRIWELSRLQPVGKLSGHTGPVMCLTVSQTASNHDLVVTGSKDHYVKVFEIAEGVVGNVGPTHNFQPPHYDGIECLAIQGDILFSGSRDNGIKKWDLEAQIPRAHKDWVCALAFIPGRPMLLSAYRGGVIKVWNVDNFSPVGEIKGHDSPINAICTNSKHIFTASSDCRVKLWNYVPGLTPCLPRRVLAIKGRATSLP</sequence>
<feature type="compositionally biased region" description="Acidic residues" evidence="16">
    <location>
        <begin position="539"/>
        <end position="564"/>
    </location>
</feature>
<dbReference type="PANTHER" id="PTHR47969:SF32">
    <property type="entry name" value="KINESIN-LIKE PROTEIN KIF21B ISOFORM X1"/>
    <property type="match status" value="1"/>
</dbReference>
<dbReference type="GO" id="GO:0030426">
    <property type="term" value="C:growth cone"/>
    <property type="evidence" value="ECO:0007669"/>
    <property type="project" value="UniProtKB-SubCell"/>
</dbReference>
<evidence type="ECO:0000256" key="5">
    <source>
        <dbReference type="ARBA" id="ARBA00022490"/>
    </source>
</evidence>
<reference evidence="18" key="2">
    <citation type="submission" date="2025-08" db="UniProtKB">
        <authorList>
            <consortium name="Ensembl"/>
        </authorList>
    </citation>
    <scope>IDENTIFICATION</scope>
</reference>
<comment type="subcellular location">
    <subcellularLocation>
        <location evidence="3">Cell projection</location>
        <location evidence="3">Axon</location>
    </subcellularLocation>
    <subcellularLocation>
        <location evidence="2">Cell projection</location>
        <location evidence="2">Dendrite</location>
    </subcellularLocation>
    <subcellularLocation>
        <location evidence="4">Cell projection</location>
        <location evidence="4">Growth cone</location>
    </subcellularLocation>
    <subcellularLocation>
        <location evidence="1">Cytoplasm</location>
        <location evidence="1">Cytoskeleton</location>
    </subcellularLocation>
</comment>
<feature type="repeat" description="WD" evidence="13">
    <location>
        <begin position="1496"/>
        <end position="1526"/>
    </location>
</feature>
<keyword evidence="12" id="KW-0966">Cell projection</keyword>
<feature type="region of interest" description="Disordered" evidence="16">
    <location>
        <begin position="526"/>
        <end position="565"/>
    </location>
</feature>
<evidence type="ECO:0000256" key="12">
    <source>
        <dbReference type="ARBA" id="ARBA00023273"/>
    </source>
</evidence>
<dbReference type="CDD" id="cd01372">
    <property type="entry name" value="KISc_KIF4"/>
    <property type="match status" value="1"/>
</dbReference>
<evidence type="ECO:0000259" key="17">
    <source>
        <dbReference type="PROSITE" id="PS50067"/>
    </source>
</evidence>
<dbReference type="SMART" id="SM00320">
    <property type="entry name" value="WD40"/>
    <property type="match status" value="6"/>
</dbReference>
<dbReference type="GO" id="GO:0051231">
    <property type="term" value="P:spindle elongation"/>
    <property type="evidence" value="ECO:0007669"/>
    <property type="project" value="TreeGrafter"/>
</dbReference>
<feature type="compositionally biased region" description="Low complexity" evidence="16">
    <location>
        <begin position="490"/>
        <end position="507"/>
    </location>
</feature>
<name>A0A8C2T2M4_COTJA</name>
<feature type="binding site" evidence="14">
    <location>
        <begin position="59"/>
        <end position="66"/>
    </location>
    <ligand>
        <name>ATP</name>
        <dbReference type="ChEBI" id="CHEBI:30616"/>
    </ligand>
</feature>
<evidence type="ECO:0000256" key="9">
    <source>
        <dbReference type="ARBA" id="ARBA00022840"/>
    </source>
</evidence>
<keyword evidence="13" id="KW-0853">WD repeat</keyword>
<gene>
    <name evidence="18" type="primary">KIF21B</name>
</gene>
<dbReference type="PROSITE" id="PS50067">
    <property type="entry name" value="KINESIN_MOTOR_2"/>
    <property type="match status" value="1"/>
</dbReference>
<dbReference type="PRINTS" id="PR00380">
    <property type="entry name" value="KINESINHEAVY"/>
</dbReference>
<dbReference type="GO" id="GO:0005524">
    <property type="term" value="F:ATP binding"/>
    <property type="evidence" value="ECO:0007669"/>
    <property type="project" value="UniProtKB-UniRule"/>
</dbReference>
<keyword evidence="9 14" id="KW-0067">ATP-binding</keyword>
<dbReference type="FunFam" id="3.40.850.10:FF:000208">
    <property type="entry name" value="kinesin-like protein KIF21B isoform X1"/>
    <property type="match status" value="1"/>
</dbReference>
<dbReference type="Pfam" id="PF00225">
    <property type="entry name" value="Kinesin"/>
    <property type="match status" value="1"/>
</dbReference>
<comment type="similarity">
    <text evidence="14">Belongs to the TRAFAC class myosin-kinesin ATPase superfamily. Kinesin family.</text>
</comment>
<dbReference type="GO" id="GO:0008017">
    <property type="term" value="F:microtubule binding"/>
    <property type="evidence" value="ECO:0007669"/>
    <property type="project" value="InterPro"/>
</dbReference>
<dbReference type="PROSITE" id="PS50082">
    <property type="entry name" value="WD_REPEATS_2"/>
    <property type="match status" value="2"/>
</dbReference>
<dbReference type="SUPFAM" id="SSF50978">
    <property type="entry name" value="WD40 repeat-like"/>
    <property type="match status" value="1"/>
</dbReference>
<dbReference type="SUPFAM" id="SSF46579">
    <property type="entry name" value="Prefoldin"/>
    <property type="match status" value="1"/>
</dbReference>
<dbReference type="InterPro" id="IPR056533">
    <property type="entry name" value="KIF21A/B_hel_1"/>
</dbReference>
<evidence type="ECO:0000256" key="7">
    <source>
        <dbReference type="ARBA" id="ARBA00022701"/>
    </source>
</evidence>
<feature type="coiled-coil region" evidence="15">
    <location>
        <begin position="871"/>
        <end position="933"/>
    </location>
</feature>
<feature type="compositionally biased region" description="Polar residues" evidence="16">
    <location>
        <begin position="790"/>
        <end position="805"/>
    </location>
</feature>
<keyword evidence="8 14" id="KW-0547">Nucleotide-binding</keyword>
<dbReference type="PANTHER" id="PTHR47969">
    <property type="entry name" value="CHROMOSOME-ASSOCIATED KINESIN KIF4A-RELATED"/>
    <property type="match status" value="1"/>
</dbReference>
<dbReference type="GeneTree" id="ENSGT00940000159650"/>
<keyword evidence="5" id="KW-0963">Cytoplasm</keyword>
<dbReference type="InterPro" id="IPR036322">
    <property type="entry name" value="WD40_repeat_dom_sf"/>
</dbReference>
<dbReference type="GO" id="GO:0005874">
    <property type="term" value="C:microtubule"/>
    <property type="evidence" value="ECO:0007669"/>
    <property type="project" value="UniProtKB-KW"/>
</dbReference>
<dbReference type="FunFam" id="2.130.10.10:FF:000164">
    <property type="entry name" value="Kinesin family member 21A"/>
    <property type="match status" value="1"/>
</dbReference>
<feature type="repeat" description="WD" evidence="13">
    <location>
        <begin position="1454"/>
        <end position="1495"/>
    </location>
</feature>
<evidence type="ECO:0000256" key="4">
    <source>
        <dbReference type="ARBA" id="ARBA00004624"/>
    </source>
</evidence>
<feature type="coiled-coil region" evidence="15">
    <location>
        <begin position="575"/>
        <end position="757"/>
    </location>
</feature>
<accession>A0A8C2T2M4</accession>
<evidence type="ECO:0000256" key="2">
    <source>
        <dbReference type="ARBA" id="ARBA00004279"/>
    </source>
</evidence>
<evidence type="ECO:0000256" key="6">
    <source>
        <dbReference type="ARBA" id="ARBA00022553"/>
    </source>
</evidence>
<evidence type="ECO:0000256" key="14">
    <source>
        <dbReference type="PROSITE-ProRule" id="PRU00283"/>
    </source>
</evidence>
<reference evidence="18" key="1">
    <citation type="submission" date="2015-11" db="EMBL/GenBank/DDBJ databases">
        <authorList>
            <consortium name="International Coturnix japonica Genome Analysis Consortium"/>
            <person name="Warren W."/>
            <person name="Burt D.W."/>
            <person name="Antin P.B."/>
            <person name="Lanford R."/>
            <person name="Gros J."/>
            <person name="Wilson R.K."/>
        </authorList>
    </citation>
    <scope>NUCLEOTIDE SEQUENCE [LARGE SCALE GENOMIC DNA]</scope>
</reference>
<feature type="compositionally biased region" description="Polar residues" evidence="16">
    <location>
        <begin position="1140"/>
        <end position="1158"/>
    </location>
</feature>
<dbReference type="Proteomes" id="UP000694412">
    <property type="component" value="Chromosome 26"/>
</dbReference>
<reference evidence="18" key="3">
    <citation type="submission" date="2025-09" db="UniProtKB">
        <authorList>
            <consortium name="Ensembl"/>
        </authorList>
    </citation>
    <scope>IDENTIFICATION</scope>
</reference>
<dbReference type="CDD" id="cd00200">
    <property type="entry name" value="WD40"/>
    <property type="match status" value="1"/>
</dbReference>
<keyword evidence="6" id="KW-0597">Phosphoprotein</keyword>
<dbReference type="GO" id="GO:0007052">
    <property type="term" value="P:mitotic spindle organization"/>
    <property type="evidence" value="ECO:0007669"/>
    <property type="project" value="TreeGrafter"/>
</dbReference>
<evidence type="ECO:0000313" key="18">
    <source>
        <dbReference type="Ensembl" id="ENSCJPP00005007328.1"/>
    </source>
</evidence>
<feature type="domain" description="Kinesin motor" evidence="17">
    <location>
        <begin position="1"/>
        <end position="342"/>
    </location>
</feature>
<keyword evidence="10 15" id="KW-0175">Coiled coil</keyword>
<evidence type="ECO:0000256" key="1">
    <source>
        <dbReference type="ARBA" id="ARBA00004245"/>
    </source>
</evidence>
<keyword evidence="19" id="KW-1185">Reference proteome</keyword>
<evidence type="ECO:0000256" key="10">
    <source>
        <dbReference type="ARBA" id="ARBA00023054"/>
    </source>
</evidence>